<feature type="transmembrane region" description="Helical" evidence="3">
    <location>
        <begin position="805"/>
        <end position="825"/>
    </location>
</feature>
<feature type="region of interest" description="Disordered" evidence="2">
    <location>
        <begin position="561"/>
        <end position="599"/>
    </location>
</feature>
<comment type="caution">
    <text evidence="5">The sequence shown here is derived from an EMBL/GenBank/DDBJ whole genome shotgun (WGS) entry which is preliminary data.</text>
</comment>
<protein>
    <recommendedName>
        <fullName evidence="4">TmcB/TmcC TPR repeats domain-containing protein</fullName>
    </recommendedName>
</protein>
<sequence>MFNLVYFQMDPSGKSWDDKNSGRIDTYYVILRILLALSHEEAHAEPAWQLAMVVITSAIIFYMLARDQPFFHPVVNDVRCGILMAAFWSGIQGAIGMTVGGYTQPYGFAIMCATLLPEFVLGYAISAWARSQLCKGVYARLKLSETEGETKLSKPGRHAKLAQRIQASRAMENGSDSDDLEASKGLKKGNKKEQQGFDGGEDIFAEIDTIVTEVQKKPVKVFRKETDVELACRFLQNNRMPKALKLADALFDAGMEQFPNSAFLALLKVYYIREFEIQEPVQCVQYLQLAKVLKPAFDIRFFIFFEERALEQEDRKDELQASQLNITRYAEIISMEANARKWHLEALIAMKSLWEYLKTDTASADCVPYLLEIVAINRSKANSYYQQMLSKYPNSKQVLRRYSAFLMTVANDEEQARKLLERAEDIENAEARENTMRSANARLFDELDAYTGRTSHPFDQRFPHEMDPNHPSFLGVVVSNSRRPSVQISEHPSEALPTLHSPPAISNRAMKPRKLSLANVHESISLEPESKTGVDSDGTGSADGAAPQEATRRILDFLHTGNSRAEDDDDNENGKPKKNSLVPVWKKGPGSLPSVPSATSSQRELRQFKYFRGILETRLITPVKKMDLMINIGCIALLALLIIGCVITLVTYNDISSAVNEAYTRMRPRTIAFRRQYPREIIEPWAMQSLHRFLNTLTRTWRDEIIPVLMKYNLNDESTIKIKRKLPAGSSIVTINPYFLAQLLMSHGQALADFTADDIFGPVISNSPHVNIWLDNIDAIGRAFQTVSTQGFQDFIGQCHGNMQVMYGLLVAIPIAALLVGIFIVRPTILNTTEREVQIISLALSLPRKFINERIEQLELEVENIVEELADGEVRGGGAAAVSATSANIPPAAVMKGHSRRKMTRLYASALALFGLTGALMFVPSLERSSAAMDMMGLIELISARSFYTIGSTMYLTEVISNDVTTWLPGEPLMWLADIAQQYRAADERLMSDSTNVPSLLSFPSCKAFVNDVGRCYLEDPNGCDPTRRLYIPEMGLTYNLTTSGLINIGAVWYDAIDQFIHSTAHTGDNPLVTLITELTEDLLGSSTQLNALLLQEVNYKNSSSQSWNIFLFCASLIILTGSYIFIFRRITHTLKQKLLSISELFFSLPMPLIQSIPDLKRFIESGGAMIPSAEKKTR</sequence>
<dbReference type="Pfam" id="PF25474">
    <property type="entry name" value="TPR_TmcB"/>
    <property type="match status" value="1"/>
</dbReference>
<evidence type="ECO:0000256" key="1">
    <source>
        <dbReference type="SAM" id="Coils"/>
    </source>
</evidence>
<evidence type="ECO:0000313" key="6">
    <source>
        <dbReference type="Proteomes" id="UP001212841"/>
    </source>
</evidence>
<feature type="transmembrane region" description="Helical" evidence="3">
    <location>
        <begin position="906"/>
        <end position="926"/>
    </location>
</feature>
<dbReference type="PANTHER" id="PTHR31600">
    <property type="entry name" value="TINY MACROCYSTS PROTEIN B-RELATED"/>
    <property type="match status" value="1"/>
</dbReference>
<keyword evidence="3" id="KW-0472">Membrane</keyword>
<gene>
    <name evidence="5" type="ORF">HK097_008636</name>
</gene>
<keyword evidence="3" id="KW-1133">Transmembrane helix</keyword>
<dbReference type="Proteomes" id="UP001212841">
    <property type="component" value="Unassembled WGS sequence"/>
</dbReference>
<feature type="transmembrane region" description="Helical" evidence="3">
    <location>
        <begin position="77"/>
        <end position="100"/>
    </location>
</feature>
<feature type="transmembrane region" description="Helical" evidence="3">
    <location>
        <begin position="47"/>
        <end position="65"/>
    </location>
</feature>
<keyword evidence="6" id="KW-1185">Reference proteome</keyword>
<feature type="transmembrane region" description="Helical" evidence="3">
    <location>
        <begin position="106"/>
        <end position="125"/>
    </location>
</feature>
<feature type="transmembrane region" description="Helical" evidence="3">
    <location>
        <begin position="1108"/>
        <end position="1128"/>
    </location>
</feature>
<evidence type="ECO:0000256" key="2">
    <source>
        <dbReference type="SAM" id="MobiDB-lite"/>
    </source>
</evidence>
<organism evidence="5 6">
    <name type="scientific">Rhizophlyctis rosea</name>
    <dbReference type="NCBI Taxonomy" id="64517"/>
    <lineage>
        <taxon>Eukaryota</taxon>
        <taxon>Fungi</taxon>
        <taxon>Fungi incertae sedis</taxon>
        <taxon>Chytridiomycota</taxon>
        <taxon>Chytridiomycota incertae sedis</taxon>
        <taxon>Chytridiomycetes</taxon>
        <taxon>Rhizophlyctidales</taxon>
        <taxon>Rhizophlyctidaceae</taxon>
        <taxon>Rhizophlyctis</taxon>
    </lineage>
</organism>
<feature type="region of interest" description="Disordered" evidence="2">
    <location>
        <begin position="524"/>
        <end position="547"/>
    </location>
</feature>
<evidence type="ECO:0000313" key="5">
    <source>
        <dbReference type="EMBL" id="KAJ3050401.1"/>
    </source>
</evidence>
<accession>A0AAD5SCT2</accession>
<keyword evidence="1" id="KW-0175">Coiled coil</keyword>
<dbReference type="AlphaFoldDB" id="A0AAD5SCT2"/>
<feature type="coiled-coil region" evidence="1">
    <location>
        <begin position="848"/>
        <end position="875"/>
    </location>
</feature>
<keyword evidence="3" id="KW-0812">Transmembrane</keyword>
<proteinExistence type="predicted"/>
<evidence type="ECO:0000259" key="4">
    <source>
        <dbReference type="Pfam" id="PF25474"/>
    </source>
</evidence>
<dbReference type="InterPro" id="IPR052994">
    <property type="entry name" value="Tiny_macrocysts_regulators"/>
</dbReference>
<dbReference type="InterPro" id="IPR057352">
    <property type="entry name" value="TPR_TmcB/C"/>
</dbReference>
<dbReference type="PANTHER" id="PTHR31600:SF2">
    <property type="entry name" value="GAMETE ENRICHED GENE 10 PROTEIN-RELATED"/>
    <property type="match status" value="1"/>
</dbReference>
<name>A0AAD5SCT2_9FUNG</name>
<feature type="domain" description="TmcB/TmcC TPR repeats" evidence="4">
    <location>
        <begin position="312"/>
        <end position="432"/>
    </location>
</feature>
<feature type="transmembrane region" description="Helical" evidence="3">
    <location>
        <begin position="628"/>
        <end position="652"/>
    </location>
</feature>
<evidence type="ECO:0000256" key="3">
    <source>
        <dbReference type="SAM" id="Phobius"/>
    </source>
</evidence>
<reference evidence="5" key="1">
    <citation type="submission" date="2020-05" db="EMBL/GenBank/DDBJ databases">
        <title>Phylogenomic resolution of chytrid fungi.</title>
        <authorList>
            <person name="Stajich J.E."/>
            <person name="Amses K."/>
            <person name="Simmons R."/>
            <person name="Seto K."/>
            <person name="Myers J."/>
            <person name="Bonds A."/>
            <person name="Quandt C.A."/>
            <person name="Barry K."/>
            <person name="Liu P."/>
            <person name="Grigoriev I."/>
            <person name="Longcore J.E."/>
            <person name="James T.Y."/>
        </authorList>
    </citation>
    <scope>NUCLEOTIDE SEQUENCE</scope>
    <source>
        <strain evidence="5">JEL0318</strain>
    </source>
</reference>
<feature type="region of interest" description="Disordered" evidence="2">
    <location>
        <begin position="484"/>
        <end position="506"/>
    </location>
</feature>
<feature type="region of interest" description="Disordered" evidence="2">
    <location>
        <begin position="168"/>
        <end position="197"/>
    </location>
</feature>
<dbReference type="EMBL" id="JADGJD010000517">
    <property type="protein sequence ID" value="KAJ3050401.1"/>
    <property type="molecule type" value="Genomic_DNA"/>
</dbReference>